<organism evidence="1 2">
    <name type="scientific">Rhizopus microsporus</name>
    <dbReference type="NCBI Taxonomy" id="58291"/>
    <lineage>
        <taxon>Eukaryota</taxon>
        <taxon>Fungi</taxon>
        <taxon>Fungi incertae sedis</taxon>
        <taxon>Mucoromycota</taxon>
        <taxon>Mucoromycotina</taxon>
        <taxon>Mucoromycetes</taxon>
        <taxon>Mucorales</taxon>
        <taxon>Mucorineae</taxon>
        <taxon>Rhizopodaceae</taxon>
        <taxon>Rhizopus</taxon>
    </lineage>
</organism>
<dbReference type="Proteomes" id="UP000242381">
    <property type="component" value="Unassembled WGS sequence"/>
</dbReference>
<sequence length="205" mass="24065">TYIAKKWLFDLIRRFKNKRKEVDKKKKKDDPIKIHSQATDVFNATNCLIDGANDFTFSGIDNGLVNLSISVPFTSQRFQFHIQLCNRYHVLQEPDFDIKDEETAFLNLPQSKTINTNEIDINCMHRKNRKHLERLKKKTFQGEEVSILEAKLKKASLSATNNVKEFQQNYRVHEDCLKKLRSFYSSSNRANRLRSLEIQKKKVLG</sequence>
<dbReference type="AlphaFoldDB" id="A0A1X0SDC1"/>
<feature type="non-terminal residue" evidence="1">
    <location>
        <position position="1"/>
    </location>
</feature>
<dbReference type="VEuPathDB" id="FungiDB:BCV72DRAFT_322414"/>
<gene>
    <name evidence="1" type="ORF">BCV71DRAFT_271297</name>
</gene>
<accession>A0A1X0SDC1</accession>
<proteinExistence type="predicted"/>
<name>A0A1X0SDC1_RHIZD</name>
<dbReference type="EMBL" id="KV921269">
    <property type="protein sequence ID" value="ORE22239.1"/>
    <property type="molecule type" value="Genomic_DNA"/>
</dbReference>
<protein>
    <submittedName>
        <fullName evidence="1">Uncharacterized protein</fullName>
    </submittedName>
</protein>
<evidence type="ECO:0000313" key="1">
    <source>
        <dbReference type="EMBL" id="ORE22239.1"/>
    </source>
</evidence>
<evidence type="ECO:0000313" key="2">
    <source>
        <dbReference type="Proteomes" id="UP000242381"/>
    </source>
</evidence>
<reference evidence="1 2" key="1">
    <citation type="journal article" date="2016" name="Proc. Natl. Acad. Sci. U.S.A.">
        <title>Lipid metabolic changes in an early divergent fungus govern the establishment of a mutualistic symbiosis with endobacteria.</title>
        <authorList>
            <person name="Lastovetsky O.A."/>
            <person name="Gaspar M.L."/>
            <person name="Mondo S.J."/>
            <person name="LaButti K.M."/>
            <person name="Sandor L."/>
            <person name="Grigoriev I.V."/>
            <person name="Henry S.A."/>
            <person name="Pawlowska T.E."/>
        </authorList>
    </citation>
    <scope>NUCLEOTIDE SEQUENCE [LARGE SCALE GENOMIC DNA]</scope>
    <source>
        <strain evidence="1 2">ATCC 11559</strain>
    </source>
</reference>